<dbReference type="GO" id="GO:0046872">
    <property type="term" value="F:metal ion binding"/>
    <property type="evidence" value="ECO:0007669"/>
    <property type="project" value="UniProtKB-KW"/>
</dbReference>
<feature type="signal peptide" evidence="7">
    <location>
        <begin position="1"/>
        <end position="24"/>
    </location>
</feature>
<reference evidence="9 10" key="1">
    <citation type="submission" date="2020-10" db="EMBL/GenBank/DDBJ databases">
        <title>Wide distribution of Phycisphaera-like planctomycetes from WD2101 soil group in peatlands and genome analysis of the first cultivated representative.</title>
        <authorList>
            <person name="Dedysh S.N."/>
            <person name="Beletsky A.V."/>
            <person name="Ivanova A."/>
            <person name="Kulichevskaya I.S."/>
            <person name="Suzina N.E."/>
            <person name="Philippov D.A."/>
            <person name="Rakitin A.L."/>
            <person name="Mardanov A.V."/>
            <person name="Ravin N.V."/>
        </authorList>
    </citation>
    <scope>NUCLEOTIDE SEQUENCE [LARGE SCALE GENOMIC DNA]</scope>
    <source>
        <strain evidence="9 10">M1803</strain>
    </source>
</reference>
<feature type="chain" id="PRO_5034890916" evidence="7">
    <location>
        <begin position="25"/>
        <end position="463"/>
    </location>
</feature>
<accession>A0A7M2WWL5</accession>
<dbReference type="InterPro" id="IPR017850">
    <property type="entry name" value="Alkaline_phosphatase_core_sf"/>
</dbReference>
<evidence type="ECO:0000256" key="1">
    <source>
        <dbReference type="ARBA" id="ARBA00001913"/>
    </source>
</evidence>
<evidence type="ECO:0000256" key="3">
    <source>
        <dbReference type="ARBA" id="ARBA00022723"/>
    </source>
</evidence>
<evidence type="ECO:0000256" key="7">
    <source>
        <dbReference type="SAM" id="SignalP"/>
    </source>
</evidence>
<keyword evidence="6" id="KW-0106">Calcium</keyword>
<feature type="domain" description="Sulfatase N-terminal" evidence="8">
    <location>
        <begin position="31"/>
        <end position="372"/>
    </location>
</feature>
<comment type="cofactor">
    <cofactor evidence="1">
        <name>Ca(2+)</name>
        <dbReference type="ChEBI" id="CHEBI:29108"/>
    </cofactor>
</comment>
<evidence type="ECO:0000256" key="5">
    <source>
        <dbReference type="ARBA" id="ARBA00022801"/>
    </source>
</evidence>
<keyword evidence="10" id="KW-1185">Reference proteome</keyword>
<dbReference type="PANTHER" id="PTHR45953:SF1">
    <property type="entry name" value="IDURONATE 2-SULFATASE"/>
    <property type="match status" value="1"/>
</dbReference>
<dbReference type="Proteomes" id="UP000593765">
    <property type="component" value="Chromosome"/>
</dbReference>
<evidence type="ECO:0000259" key="8">
    <source>
        <dbReference type="Pfam" id="PF00884"/>
    </source>
</evidence>
<evidence type="ECO:0000256" key="4">
    <source>
        <dbReference type="ARBA" id="ARBA00022729"/>
    </source>
</evidence>
<dbReference type="CDD" id="cd16030">
    <property type="entry name" value="iduronate-2-sulfatase"/>
    <property type="match status" value="1"/>
</dbReference>
<name>A0A7M2WWL5_9BACT</name>
<organism evidence="9 10">
    <name type="scientific">Humisphaera borealis</name>
    <dbReference type="NCBI Taxonomy" id="2807512"/>
    <lineage>
        <taxon>Bacteria</taxon>
        <taxon>Pseudomonadati</taxon>
        <taxon>Planctomycetota</taxon>
        <taxon>Phycisphaerae</taxon>
        <taxon>Tepidisphaerales</taxon>
        <taxon>Tepidisphaeraceae</taxon>
        <taxon>Humisphaera</taxon>
    </lineage>
</organism>
<evidence type="ECO:0000256" key="6">
    <source>
        <dbReference type="ARBA" id="ARBA00022837"/>
    </source>
</evidence>
<dbReference type="InterPro" id="IPR035874">
    <property type="entry name" value="IDS"/>
</dbReference>
<dbReference type="SUPFAM" id="SSF53649">
    <property type="entry name" value="Alkaline phosphatase-like"/>
    <property type="match status" value="1"/>
</dbReference>
<dbReference type="GO" id="GO:0005737">
    <property type="term" value="C:cytoplasm"/>
    <property type="evidence" value="ECO:0007669"/>
    <property type="project" value="TreeGrafter"/>
</dbReference>
<dbReference type="Gene3D" id="3.40.720.10">
    <property type="entry name" value="Alkaline Phosphatase, subunit A"/>
    <property type="match status" value="1"/>
</dbReference>
<dbReference type="PANTHER" id="PTHR45953">
    <property type="entry name" value="IDURONATE 2-SULFATASE"/>
    <property type="match status" value="1"/>
</dbReference>
<dbReference type="KEGG" id="hbs:IPV69_00480"/>
<dbReference type="RefSeq" id="WP_206292946.1">
    <property type="nucleotide sequence ID" value="NZ_CP063458.1"/>
</dbReference>
<dbReference type="EMBL" id="CP063458">
    <property type="protein sequence ID" value="QOV89885.1"/>
    <property type="molecule type" value="Genomic_DNA"/>
</dbReference>
<protein>
    <submittedName>
        <fullName evidence="9">Sulfatase</fullName>
    </submittedName>
</protein>
<evidence type="ECO:0000313" key="9">
    <source>
        <dbReference type="EMBL" id="QOV89885.1"/>
    </source>
</evidence>
<dbReference type="InterPro" id="IPR000917">
    <property type="entry name" value="Sulfatase_N"/>
</dbReference>
<gene>
    <name evidence="9" type="ORF">IPV69_00480</name>
</gene>
<keyword evidence="5" id="KW-0378">Hydrolase</keyword>
<dbReference type="Pfam" id="PF00884">
    <property type="entry name" value="Sulfatase"/>
    <property type="match status" value="1"/>
</dbReference>
<proteinExistence type="inferred from homology"/>
<evidence type="ECO:0000313" key="10">
    <source>
        <dbReference type="Proteomes" id="UP000593765"/>
    </source>
</evidence>
<sequence>MTSARWMVVLVLVAPCLFPLHAPAAEAAVRPNVLFIVADDLRNELGCYGVPAVKSPNIDRLAARGVRFDRAYVQYPVCNPSRSSFLTGLRPDTTRVLDNSVKVRKNLPDVVTLPQMFKENGYFTASLGKIFHRGGTMEERNEQMDDEKSWTVSRFYQATATGLRGEGRNMTGGKLNWCRWLAADGDDEDQPDGQVARDAIKLMEEQKDKPFFLAVGFHKPHDPFIAPKKYFDLYPLDSLKPHVEPADRTKDLKIATGGGALAEAFDKFTDAERREFMRCYYAGTTFTDTQVGKVLDALERLKLADKTIVVFVGDHGYHLGEHGWWNKNTIFEYSARAPLIMALPDGRSAGKSTPAVVEFLNLFPTLADLTGVKPPAGLQGVSMRPLLENPATSWDRPAYTQVQRGKSAGRSVRTDRWRYTEWDDGKAGVELYDHQTDAGEYRNVASDPKYAAEMAKLKGIVKP</sequence>
<keyword evidence="4 7" id="KW-0732">Signal</keyword>
<dbReference type="AlphaFoldDB" id="A0A7M2WWL5"/>
<evidence type="ECO:0000256" key="2">
    <source>
        <dbReference type="ARBA" id="ARBA00008779"/>
    </source>
</evidence>
<comment type="similarity">
    <text evidence="2">Belongs to the sulfatase family.</text>
</comment>
<keyword evidence="3" id="KW-0479">Metal-binding</keyword>
<dbReference type="GO" id="GO:0004423">
    <property type="term" value="F:iduronate-2-sulfatase activity"/>
    <property type="evidence" value="ECO:0007669"/>
    <property type="project" value="InterPro"/>
</dbReference>